<feature type="transmembrane region" description="Helical" evidence="2">
    <location>
        <begin position="213"/>
        <end position="236"/>
    </location>
</feature>
<keyword evidence="2" id="KW-1133">Transmembrane helix</keyword>
<protein>
    <recommendedName>
        <fullName evidence="3">DZANK-type domain-containing protein</fullName>
    </recommendedName>
</protein>
<dbReference type="InterPro" id="IPR008964">
    <property type="entry name" value="Invasin/intimin_cell_adhesion"/>
</dbReference>
<sequence>MRGFNRSHRALSALVVFFMAILLLVPVASAANVSSTLPYALQPTKNILVNPDIYQITSNSYNVTVTVNQTSIAAGGHAMVTAKVTWAANGTPATGVPVEFTCSPATGTFDPAASTTSSVAIVGRMNKGEAKADFTSNAPGSYTITAQAYKTFLSPGNPGNVKDDSGTQSLVVSAAPVTQTPTPTPTPTPDQGTPTPPPVVVTPGTDASILADYGIYIAIGAVLLLILAAVALFLWLKSSLQVVPKKTKVPADGSSKVPVRVQFVNGLGMVKTMSRDTDVEFETTAGTIKNTVIPQGKDHVDADLLSSKEFGPVTLTTRAGGKMAVTKLDFTVEQGSLDITVQPGTIPADGASSAAVTVMIMDGKGNVVAPLEDKTITLNSTLGTIAPALQMPARTQSASTNITAGEVSGTAVIVATLGNMHGEGKVIFKGMPKRFCMHCGTPMSLEASQCPKCGRTPPSGTDVKQCSACSTVIPEAARFCHHCGARQPDKQ</sequence>
<evidence type="ECO:0000313" key="4">
    <source>
        <dbReference type="EMBL" id="CAJ36904.1"/>
    </source>
</evidence>
<name>Q0W3Y9_METAR</name>
<dbReference type="Gene3D" id="2.60.40.10">
    <property type="entry name" value="Immunoglobulins"/>
    <property type="match status" value="2"/>
</dbReference>
<evidence type="ECO:0000256" key="1">
    <source>
        <dbReference type="SAM" id="MobiDB-lite"/>
    </source>
</evidence>
<keyword evidence="2" id="KW-0472">Membrane</keyword>
<dbReference type="KEGG" id="rci:RCIX1681"/>
<gene>
    <name evidence="4" type="ORF">RCIX1681</name>
</gene>
<dbReference type="EMBL" id="AM114193">
    <property type="protein sequence ID" value="CAJ36904.1"/>
    <property type="molecule type" value="Genomic_DNA"/>
</dbReference>
<evidence type="ECO:0000313" key="5">
    <source>
        <dbReference type="Proteomes" id="UP000000663"/>
    </source>
</evidence>
<dbReference type="Pfam" id="PF12773">
    <property type="entry name" value="DZR"/>
    <property type="match status" value="1"/>
</dbReference>
<reference evidence="4 5" key="1">
    <citation type="journal article" date="2006" name="Science">
        <title>Genome of rice cluster I archaea -- the key methane producers in the rice rhizosphere.</title>
        <authorList>
            <person name="Erkel C."/>
            <person name="Kube M."/>
            <person name="Reinhardt R."/>
            <person name="Liesack W."/>
        </authorList>
    </citation>
    <scope>NUCLEOTIDE SEQUENCE [LARGE SCALE GENOMIC DNA]</scope>
    <source>
        <strain evidence="5">DSM 22066 / NBRC 105507 / MRE50</strain>
    </source>
</reference>
<feature type="compositionally biased region" description="Pro residues" evidence="1">
    <location>
        <begin position="182"/>
        <end position="196"/>
    </location>
</feature>
<dbReference type="InterPro" id="IPR013783">
    <property type="entry name" value="Ig-like_fold"/>
</dbReference>
<dbReference type="Proteomes" id="UP000000663">
    <property type="component" value="Chromosome"/>
</dbReference>
<dbReference type="eggNOG" id="arCOG01917">
    <property type="taxonomic scope" value="Archaea"/>
</dbReference>
<accession>Q0W3Y9</accession>
<dbReference type="InterPro" id="IPR025874">
    <property type="entry name" value="DZR"/>
</dbReference>
<dbReference type="SUPFAM" id="SSF49373">
    <property type="entry name" value="Invasin/intimin cell-adhesion fragments"/>
    <property type="match status" value="2"/>
</dbReference>
<proteinExistence type="predicted"/>
<dbReference type="AlphaFoldDB" id="Q0W3Y9"/>
<organism evidence="4 5">
    <name type="scientific">Methanocella arvoryzae (strain DSM 22066 / NBRC 105507 / MRE50)</name>
    <dbReference type="NCBI Taxonomy" id="351160"/>
    <lineage>
        <taxon>Archaea</taxon>
        <taxon>Methanobacteriati</taxon>
        <taxon>Methanobacteriota</taxon>
        <taxon>Stenosarchaea group</taxon>
        <taxon>Methanomicrobia</taxon>
        <taxon>Methanocellales</taxon>
        <taxon>Methanocellaceae</taxon>
        <taxon>Methanocella</taxon>
    </lineage>
</organism>
<keyword evidence="5" id="KW-1185">Reference proteome</keyword>
<feature type="domain" description="DZANK-type" evidence="3">
    <location>
        <begin position="436"/>
        <end position="484"/>
    </location>
</feature>
<evidence type="ECO:0000259" key="3">
    <source>
        <dbReference type="Pfam" id="PF12773"/>
    </source>
</evidence>
<feature type="region of interest" description="Disordered" evidence="1">
    <location>
        <begin position="175"/>
        <end position="196"/>
    </location>
</feature>
<evidence type="ECO:0000256" key="2">
    <source>
        <dbReference type="SAM" id="Phobius"/>
    </source>
</evidence>
<dbReference type="CDD" id="cd00065">
    <property type="entry name" value="FYVE_like_SF"/>
    <property type="match status" value="1"/>
</dbReference>
<keyword evidence="2" id="KW-0812">Transmembrane</keyword>